<feature type="compositionally biased region" description="Polar residues" evidence="1">
    <location>
        <begin position="705"/>
        <end position="716"/>
    </location>
</feature>
<sequence length="1104" mass="123853">MMISLDVPVTDCPIAKQWFQNTKRSRAKALGLTTHITEVRPSSGLVPWDPAVQLNVPGSGPDLLDPPKAQGSAASHSSVVNDLGNARYLTEDRTSTYATSNRDSRALTEELVVHLGAGLTIDTVGDQVLREVDLTSQGDATSQENLDGSFLEHEVAQRETLGEFIRAALEVSQTGEKGKFLPNDALERIVTRERVLNELSKYKLGSPAQLENFANEIWKVTKIRGKETTRRKIFAILGLIEECGDIVNFIRNGLYDIDLPFVLAPHKAHPGRPQLWRKGMNGKLEPIQFLIKWRTPVHESFHHNQWQLIAPYFRLLTESDGKVLHYPLDDHIILPFIEDDEVKQNPRPAEGGYGDVWRVKIHPAHHNCCKDTARPHENPSYAVKRLRHSDQQAFNAEVSNLKRFSAKDHVHLIKLLVTFSWRDRFYLLFPWADGNLLAFWTNLFPEPSIPKRDQNHAVWFSKQCLGIAQGLQMIHTSDLPSSDDLHNDASSLQIHGRHGDLKPENILWFKPYEGTDPSDFGVLKISDFGLTRFHGTRSKSHFESVAVSPTYRPPEHEVAMMVSQSFDIWSLGCVLLEFVTWCLLGGAGVDEFSKERAKDDSREFRQDVFYNFVQIKENNGDTQLGARAKRSVANEFQTLYSQESCSDFTLDLLTFIKDRLLRVGPQNRATCKEIVEKFEELHKECKSDLDYCTKRMKKIPERSETGLSELSASTVRLSKARTDQINRNSLPEHTGPLEENVSSSQPPKSPPLGAKSDTLNRYGPNMRSLSPERMEPELKGKATERMNTVPEEKTSSLTAFFGPHLCKENENAPLDVENTGKQSSRPQSPNRNVHFEKKPSQKWEIPGSELGNHFGTFGDRHFDYEDHNEDQREAPFMEYHAIPSNTSGPSITGLALPGLPASALPAPAQQNNLEHPVNSVNGFRWTPASNQPDPPDHTDHAGTDEALIGDNVIENGGLPLDNSKLSGIQANERLEVDTDDAHNPSTNTETGGGEYPSGTINETLEPFQPQRQTNSVNVGMNGTVVHGKDEVSGDKATRKSMSKVNEFEESRGKWTSPPSMPSRQLQQLLEEEEEKGIQEMPEMHVKVVDRNVFAIISTSSYLPC</sequence>
<dbReference type="InterPro" id="IPR011009">
    <property type="entry name" value="Kinase-like_dom_sf"/>
</dbReference>
<comment type="caution">
    <text evidence="3">The sequence shown here is derived from an EMBL/GenBank/DDBJ whole genome shotgun (WGS) entry which is preliminary data.</text>
</comment>
<dbReference type="PANTHER" id="PTHR24359:SF37">
    <property type="entry name" value="PROTEIN KINASE DOMAIN-CONTAINING PROTEIN"/>
    <property type="match status" value="1"/>
</dbReference>
<dbReference type="SUPFAM" id="SSF56112">
    <property type="entry name" value="Protein kinase-like (PK-like)"/>
    <property type="match status" value="1"/>
</dbReference>
<dbReference type="Proteomes" id="UP000566819">
    <property type="component" value="Unassembled WGS sequence"/>
</dbReference>
<dbReference type="PROSITE" id="PS50011">
    <property type="entry name" value="PROTEIN_KINASE_DOM"/>
    <property type="match status" value="1"/>
</dbReference>
<dbReference type="AlphaFoldDB" id="A0A8H4RRM3"/>
<dbReference type="GO" id="GO:0004674">
    <property type="term" value="F:protein serine/threonine kinase activity"/>
    <property type="evidence" value="ECO:0007669"/>
    <property type="project" value="TreeGrafter"/>
</dbReference>
<feature type="compositionally biased region" description="Basic and acidic residues" evidence="1">
    <location>
        <begin position="1026"/>
        <end position="1037"/>
    </location>
</feature>
<feature type="compositionally biased region" description="Basic and acidic residues" evidence="1">
    <location>
        <begin position="934"/>
        <end position="943"/>
    </location>
</feature>
<evidence type="ECO:0000313" key="3">
    <source>
        <dbReference type="EMBL" id="KAF4634373.1"/>
    </source>
</evidence>
<evidence type="ECO:0000259" key="2">
    <source>
        <dbReference type="PROSITE" id="PS50011"/>
    </source>
</evidence>
<feature type="region of interest" description="Disordered" evidence="1">
    <location>
        <begin position="57"/>
        <end position="77"/>
    </location>
</feature>
<dbReference type="GO" id="GO:0005524">
    <property type="term" value="F:ATP binding"/>
    <property type="evidence" value="ECO:0007669"/>
    <property type="project" value="InterPro"/>
</dbReference>
<feature type="compositionally biased region" description="Polar residues" evidence="1">
    <location>
        <begin position="819"/>
        <end position="831"/>
    </location>
</feature>
<dbReference type="InterPro" id="IPR000719">
    <property type="entry name" value="Prot_kinase_dom"/>
</dbReference>
<feature type="domain" description="Protein kinase" evidence="2">
    <location>
        <begin position="342"/>
        <end position="681"/>
    </location>
</feature>
<evidence type="ECO:0000313" key="4">
    <source>
        <dbReference type="Proteomes" id="UP000566819"/>
    </source>
</evidence>
<dbReference type="EMBL" id="JAAMPI010000189">
    <property type="protein sequence ID" value="KAF4634373.1"/>
    <property type="molecule type" value="Genomic_DNA"/>
</dbReference>
<dbReference type="OrthoDB" id="1046782at2759"/>
<proteinExistence type="predicted"/>
<feature type="region of interest" description="Disordered" evidence="1">
    <location>
        <begin position="974"/>
        <end position="1002"/>
    </location>
</feature>
<reference evidence="3 4" key="1">
    <citation type="submission" date="2020-03" db="EMBL/GenBank/DDBJ databases">
        <title>Draft Genome Sequence of Cudoniella acicularis.</title>
        <authorList>
            <person name="Buettner E."/>
            <person name="Kellner H."/>
        </authorList>
    </citation>
    <scope>NUCLEOTIDE SEQUENCE [LARGE SCALE GENOMIC DNA]</scope>
    <source>
        <strain evidence="3 4">DSM 108380</strain>
    </source>
</reference>
<keyword evidence="4" id="KW-1185">Reference proteome</keyword>
<organism evidence="3 4">
    <name type="scientific">Cudoniella acicularis</name>
    <dbReference type="NCBI Taxonomy" id="354080"/>
    <lineage>
        <taxon>Eukaryota</taxon>
        <taxon>Fungi</taxon>
        <taxon>Dikarya</taxon>
        <taxon>Ascomycota</taxon>
        <taxon>Pezizomycotina</taxon>
        <taxon>Leotiomycetes</taxon>
        <taxon>Helotiales</taxon>
        <taxon>Tricladiaceae</taxon>
        <taxon>Cudoniella</taxon>
    </lineage>
</organism>
<feature type="compositionally biased region" description="Basic and acidic residues" evidence="1">
    <location>
        <begin position="770"/>
        <end position="782"/>
    </location>
</feature>
<dbReference type="CDD" id="cd00180">
    <property type="entry name" value="PKc"/>
    <property type="match status" value="1"/>
</dbReference>
<dbReference type="Pfam" id="PF00069">
    <property type="entry name" value="Pkinase"/>
    <property type="match status" value="1"/>
</dbReference>
<feature type="region of interest" description="Disordered" evidence="1">
    <location>
        <begin position="810"/>
        <end position="847"/>
    </location>
</feature>
<feature type="region of interest" description="Disordered" evidence="1">
    <location>
        <begin position="1024"/>
        <end position="1065"/>
    </location>
</feature>
<dbReference type="SMART" id="SM00220">
    <property type="entry name" value="S_TKc"/>
    <property type="match status" value="1"/>
</dbReference>
<name>A0A8H4RRM3_9HELO</name>
<gene>
    <name evidence="3" type="ORF">G7Y89_g3744</name>
</gene>
<evidence type="ECO:0000256" key="1">
    <source>
        <dbReference type="SAM" id="MobiDB-lite"/>
    </source>
</evidence>
<protein>
    <recommendedName>
        <fullName evidence="2">Protein kinase domain-containing protein</fullName>
    </recommendedName>
</protein>
<dbReference type="Gene3D" id="1.10.510.10">
    <property type="entry name" value="Transferase(Phosphotransferase) domain 1"/>
    <property type="match status" value="1"/>
</dbReference>
<dbReference type="PANTHER" id="PTHR24359">
    <property type="entry name" value="SERINE/THREONINE-PROTEIN KINASE SBK1"/>
    <property type="match status" value="1"/>
</dbReference>
<feature type="region of interest" description="Disordered" evidence="1">
    <location>
        <begin position="700"/>
        <end position="782"/>
    </location>
</feature>
<feature type="region of interest" description="Disordered" evidence="1">
    <location>
        <begin position="924"/>
        <end position="943"/>
    </location>
</feature>
<accession>A0A8H4RRM3</accession>